<organism evidence="2 3">
    <name type="scientific">Prorocentrum cordatum</name>
    <dbReference type="NCBI Taxonomy" id="2364126"/>
    <lineage>
        <taxon>Eukaryota</taxon>
        <taxon>Sar</taxon>
        <taxon>Alveolata</taxon>
        <taxon>Dinophyceae</taxon>
        <taxon>Prorocentrales</taxon>
        <taxon>Prorocentraceae</taxon>
        <taxon>Prorocentrum</taxon>
    </lineage>
</organism>
<keyword evidence="1" id="KW-0812">Transmembrane</keyword>
<name>A0ABN9W9S9_9DINO</name>
<dbReference type="EMBL" id="CAUYUJ010018360">
    <property type="protein sequence ID" value="CAK0882993.1"/>
    <property type="molecule type" value="Genomic_DNA"/>
</dbReference>
<evidence type="ECO:0008006" key="4">
    <source>
        <dbReference type="Google" id="ProtNLM"/>
    </source>
</evidence>
<keyword evidence="1" id="KW-0472">Membrane</keyword>
<keyword evidence="3" id="KW-1185">Reference proteome</keyword>
<gene>
    <name evidence="2" type="ORF">PCOR1329_LOCUS65319</name>
</gene>
<evidence type="ECO:0000313" key="3">
    <source>
        <dbReference type="Proteomes" id="UP001189429"/>
    </source>
</evidence>
<dbReference type="Proteomes" id="UP001189429">
    <property type="component" value="Unassembled WGS sequence"/>
</dbReference>
<proteinExistence type="predicted"/>
<protein>
    <recommendedName>
        <fullName evidence="4">Solute carrier family 40 protein</fullName>
    </recommendedName>
</protein>
<keyword evidence="1" id="KW-1133">Transmembrane helix</keyword>
<sequence>MVMLVEVRGTDFVKESFPSTFKSKWWAWTEETMQAYGAVAAVPVAAMPIILHPLIFFAKLSNMSNAWLLGSILVGRIDRQVLHHGPDGLSGALGAQVFRRLSGPETIGKVQKAE</sequence>
<feature type="transmembrane region" description="Helical" evidence="1">
    <location>
        <begin position="35"/>
        <end position="58"/>
    </location>
</feature>
<reference evidence="2" key="1">
    <citation type="submission" date="2023-10" db="EMBL/GenBank/DDBJ databases">
        <authorList>
            <person name="Chen Y."/>
            <person name="Shah S."/>
            <person name="Dougan E. K."/>
            <person name="Thang M."/>
            <person name="Chan C."/>
        </authorList>
    </citation>
    <scope>NUCLEOTIDE SEQUENCE [LARGE SCALE GENOMIC DNA]</scope>
</reference>
<evidence type="ECO:0000256" key="1">
    <source>
        <dbReference type="SAM" id="Phobius"/>
    </source>
</evidence>
<accession>A0ABN9W9S9</accession>
<comment type="caution">
    <text evidence="2">The sequence shown here is derived from an EMBL/GenBank/DDBJ whole genome shotgun (WGS) entry which is preliminary data.</text>
</comment>
<evidence type="ECO:0000313" key="2">
    <source>
        <dbReference type="EMBL" id="CAK0882993.1"/>
    </source>
</evidence>